<sequence length="190" mass="21175">MRRRGGEEKEREEEEGEKEDGEDEEEGSSWAPGKALPVEREPVHRHLWSPADTGSEPASTPRLCRARCWLSSWTEASTLEPAPVPATESRARERHACQGEDALPGLEASQQRGEQSQRTWAHPTETEGPSPPAPGTFPFQKAWGPRVPRSPCRADTPLSCVLEESHEGRPTYSVFSTKSDPVQGLRGRWR</sequence>
<gene>
    <name evidence="2" type="ORF">P7K49_009093</name>
</gene>
<organism evidence="2 3">
    <name type="scientific">Saguinus oedipus</name>
    <name type="common">Cotton-top tamarin</name>
    <name type="synonym">Oedipomidas oedipus</name>
    <dbReference type="NCBI Taxonomy" id="9490"/>
    <lineage>
        <taxon>Eukaryota</taxon>
        <taxon>Metazoa</taxon>
        <taxon>Chordata</taxon>
        <taxon>Craniata</taxon>
        <taxon>Vertebrata</taxon>
        <taxon>Euteleostomi</taxon>
        <taxon>Mammalia</taxon>
        <taxon>Eutheria</taxon>
        <taxon>Euarchontoglires</taxon>
        <taxon>Primates</taxon>
        <taxon>Haplorrhini</taxon>
        <taxon>Platyrrhini</taxon>
        <taxon>Cebidae</taxon>
        <taxon>Callitrichinae</taxon>
        <taxon>Saguinus</taxon>
    </lineage>
</organism>
<protein>
    <submittedName>
        <fullName evidence="2">Uncharacterized protein</fullName>
    </submittedName>
</protein>
<name>A0ABQ9VZK1_SAGOE</name>
<comment type="caution">
    <text evidence="2">The sequence shown here is derived from an EMBL/GenBank/DDBJ whole genome shotgun (WGS) entry which is preliminary data.</text>
</comment>
<feature type="compositionally biased region" description="Acidic residues" evidence="1">
    <location>
        <begin position="10"/>
        <end position="27"/>
    </location>
</feature>
<keyword evidence="3" id="KW-1185">Reference proteome</keyword>
<dbReference type="Proteomes" id="UP001266305">
    <property type="component" value="Unassembled WGS sequence"/>
</dbReference>
<reference evidence="2 3" key="1">
    <citation type="submission" date="2023-05" db="EMBL/GenBank/DDBJ databases">
        <title>B98-5 Cell Line De Novo Hybrid Assembly: An Optical Mapping Approach.</title>
        <authorList>
            <person name="Kananen K."/>
            <person name="Auerbach J.A."/>
            <person name="Kautto E."/>
            <person name="Blachly J.S."/>
        </authorList>
    </citation>
    <scope>NUCLEOTIDE SEQUENCE [LARGE SCALE GENOMIC DNA]</scope>
    <source>
        <strain evidence="2">B95-8</strain>
        <tissue evidence="2">Cell line</tissue>
    </source>
</reference>
<feature type="compositionally biased region" description="Basic and acidic residues" evidence="1">
    <location>
        <begin position="89"/>
        <end position="98"/>
    </location>
</feature>
<accession>A0ABQ9VZK1</accession>
<feature type="region of interest" description="Disordered" evidence="1">
    <location>
        <begin position="1"/>
        <end position="61"/>
    </location>
</feature>
<evidence type="ECO:0000313" key="2">
    <source>
        <dbReference type="EMBL" id="KAK2114827.1"/>
    </source>
</evidence>
<feature type="compositionally biased region" description="Polar residues" evidence="1">
    <location>
        <begin position="108"/>
        <end position="119"/>
    </location>
</feature>
<dbReference type="EMBL" id="JASSZA010000004">
    <property type="protein sequence ID" value="KAK2114827.1"/>
    <property type="molecule type" value="Genomic_DNA"/>
</dbReference>
<feature type="region of interest" description="Disordered" evidence="1">
    <location>
        <begin position="75"/>
        <end position="190"/>
    </location>
</feature>
<evidence type="ECO:0000313" key="3">
    <source>
        <dbReference type="Proteomes" id="UP001266305"/>
    </source>
</evidence>
<proteinExistence type="predicted"/>
<evidence type="ECO:0000256" key="1">
    <source>
        <dbReference type="SAM" id="MobiDB-lite"/>
    </source>
</evidence>